<comment type="similarity">
    <text evidence="1 3">Belongs to the short-chain dehydrogenases/reductases (SDR) family.</text>
</comment>
<dbReference type="InterPro" id="IPR002347">
    <property type="entry name" value="SDR_fam"/>
</dbReference>
<evidence type="ECO:0000256" key="3">
    <source>
        <dbReference type="RuleBase" id="RU000363"/>
    </source>
</evidence>
<evidence type="ECO:0000313" key="4">
    <source>
        <dbReference type="EMBL" id="SEH02990.1"/>
    </source>
</evidence>
<dbReference type="AlphaFoldDB" id="A0A1H6EYM3"/>
<dbReference type="PANTHER" id="PTHR43976">
    <property type="entry name" value="SHORT CHAIN DEHYDROGENASE"/>
    <property type="match status" value="1"/>
</dbReference>
<dbReference type="InterPro" id="IPR051911">
    <property type="entry name" value="SDR_oxidoreductase"/>
</dbReference>
<dbReference type="PANTHER" id="PTHR43976:SF16">
    <property type="entry name" value="SHORT-CHAIN DEHYDROGENASE_REDUCTASE FAMILY PROTEIN"/>
    <property type="match status" value="1"/>
</dbReference>
<dbReference type="EMBL" id="FNVT01000031">
    <property type="protein sequence ID" value="SEH02990.1"/>
    <property type="molecule type" value="Genomic_DNA"/>
</dbReference>
<reference evidence="4 5" key="1">
    <citation type="submission" date="2016-10" db="EMBL/GenBank/DDBJ databases">
        <authorList>
            <person name="de Groot N.N."/>
        </authorList>
    </citation>
    <scope>NUCLEOTIDE SEQUENCE [LARGE SCALE GENOMIC DNA]</scope>
    <source>
        <strain evidence="4 5">CGMCC 4.7037</strain>
    </source>
</reference>
<dbReference type="Gene3D" id="3.40.50.720">
    <property type="entry name" value="NAD(P)-binding Rossmann-like Domain"/>
    <property type="match status" value="1"/>
</dbReference>
<gene>
    <name evidence="4" type="ORF">SAMN05444920_131102</name>
</gene>
<dbReference type="GO" id="GO:0016491">
    <property type="term" value="F:oxidoreductase activity"/>
    <property type="evidence" value="ECO:0007669"/>
    <property type="project" value="UniProtKB-KW"/>
</dbReference>
<dbReference type="Proteomes" id="UP000236732">
    <property type="component" value="Unassembled WGS sequence"/>
</dbReference>
<evidence type="ECO:0000256" key="2">
    <source>
        <dbReference type="ARBA" id="ARBA00023002"/>
    </source>
</evidence>
<accession>A0A1H6EYM3</accession>
<dbReference type="InterPro" id="IPR036291">
    <property type="entry name" value="NAD(P)-bd_dom_sf"/>
</dbReference>
<protein>
    <submittedName>
        <fullName evidence="4">NADP-dependent 3-hydroxy acid dehydrogenase YdfG</fullName>
    </submittedName>
</protein>
<dbReference type="CDD" id="cd05374">
    <property type="entry name" value="17beta-HSD-like_SDR_c"/>
    <property type="match status" value="1"/>
</dbReference>
<dbReference type="PRINTS" id="PR00080">
    <property type="entry name" value="SDRFAMILY"/>
</dbReference>
<dbReference type="PRINTS" id="PR00081">
    <property type="entry name" value="GDHRDH"/>
</dbReference>
<keyword evidence="2" id="KW-0560">Oxidoreductase</keyword>
<name>A0A1H6EYM3_9ACTN</name>
<sequence>MSKIWFITGSSRGLGRAFACAALSRGDRVAATARDLHGVEDLVATYGEAILPLTLDVRDRAAVDDGVQRTHDHFGQLDVVVNNAGYIVHGAVEELNEQDLRDQLETNLFGPLWVARAALPHLRRQGGGRIIQISSLAGVAAYPTLGAYHASKWAMEGLSESLAGEAAQFGIKVTIVEPGSYGTDLGAGAVRSAPLPMYDHLREALLTEAPAREPGDPAAAARALLRIADADDPPLRVIFGAHPYQAARQLYAERLDTWAEWAELSTQAQG</sequence>
<evidence type="ECO:0000313" key="5">
    <source>
        <dbReference type="Proteomes" id="UP000236732"/>
    </source>
</evidence>
<proteinExistence type="inferred from homology"/>
<organism evidence="4 5">
    <name type="scientific">Nonomuraea solani</name>
    <dbReference type="NCBI Taxonomy" id="1144553"/>
    <lineage>
        <taxon>Bacteria</taxon>
        <taxon>Bacillati</taxon>
        <taxon>Actinomycetota</taxon>
        <taxon>Actinomycetes</taxon>
        <taxon>Streptosporangiales</taxon>
        <taxon>Streptosporangiaceae</taxon>
        <taxon>Nonomuraea</taxon>
    </lineage>
</organism>
<evidence type="ECO:0000256" key="1">
    <source>
        <dbReference type="ARBA" id="ARBA00006484"/>
    </source>
</evidence>
<dbReference type="NCBIfam" id="NF006114">
    <property type="entry name" value="PRK08263.1"/>
    <property type="match status" value="1"/>
</dbReference>
<keyword evidence="5" id="KW-1185">Reference proteome</keyword>
<dbReference type="Pfam" id="PF00106">
    <property type="entry name" value="adh_short"/>
    <property type="match status" value="1"/>
</dbReference>
<dbReference type="RefSeq" id="WP_103964002.1">
    <property type="nucleotide sequence ID" value="NZ_FNVT01000031.1"/>
</dbReference>
<dbReference type="OrthoDB" id="9792003at2"/>
<dbReference type="SUPFAM" id="SSF51735">
    <property type="entry name" value="NAD(P)-binding Rossmann-fold domains"/>
    <property type="match status" value="1"/>
</dbReference>